<evidence type="ECO:0000313" key="10">
    <source>
        <dbReference type="Proteomes" id="UP001143480"/>
    </source>
</evidence>
<dbReference type="InterPro" id="IPR004638">
    <property type="entry name" value="EmrB-like"/>
</dbReference>
<feature type="transmembrane region" description="Helical" evidence="7">
    <location>
        <begin position="12"/>
        <end position="31"/>
    </location>
</feature>
<evidence type="ECO:0000256" key="5">
    <source>
        <dbReference type="ARBA" id="ARBA00022989"/>
    </source>
</evidence>
<dbReference type="CDD" id="cd17321">
    <property type="entry name" value="MFS_MMR_MDR_like"/>
    <property type="match status" value="1"/>
</dbReference>
<name>A0A9W6KKE3_9ACTN</name>
<dbReference type="InterPro" id="IPR011701">
    <property type="entry name" value="MFS"/>
</dbReference>
<keyword evidence="4 7" id="KW-0812">Transmembrane</keyword>
<dbReference type="Gene3D" id="1.20.1720.10">
    <property type="entry name" value="Multidrug resistance protein D"/>
    <property type="match status" value="1"/>
</dbReference>
<evidence type="ECO:0000256" key="2">
    <source>
        <dbReference type="ARBA" id="ARBA00022448"/>
    </source>
</evidence>
<proteinExistence type="predicted"/>
<dbReference type="PANTHER" id="PTHR42718:SF42">
    <property type="entry name" value="EXPORT PROTEIN"/>
    <property type="match status" value="1"/>
</dbReference>
<comment type="caution">
    <text evidence="9">The sequence shown here is derived from an EMBL/GenBank/DDBJ whole genome shotgun (WGS) entry which is preliminary data.</text>
</comment>
<keyword evidence="3" id="KW-1003">Cell membrane</keyword>
<feature type="transmembrane region" description="Helical" evidence="7">
    <location>
        <begin position="299"/>
        <end position="319"/>
    </location>
</feature>
<feature type="transmembrane region" description="Helical" evidence="7">
    <location>
        <begin position="461"/>
        <end position="484"/>
    </location>
</feature>
<keyword evidence="6 7" id="KW-0472">Membrane</keyword>
<dbReference type="PANTHER" id="PTHR42718">
    <property type="entry name" value="MAJOR FACILITATOR SUPERFAMILY MULTIDRUG TRANSPORTER MFSC"/>
    <property type="match status" value="1"/>
</dbReference>
<feature type="transmembrane region" description="Helical" evidence="7">
    <location>
        <begin position="267"/>
        <end position="287"/>
    </location>
</feature>
<dbReference type="InterPro" id="IPR020846">
    <property type="entry name" value="MFS_dom"/>
</dbReference>
<reference evidence="9" key="1">
    <citation type="journal article" date="2014" name="Int. J. Syst. Evol. Microbiol.">
        <title>Complete genome sequence of Corynebacterium casei LMG S-19264T (=DSM 44701T), isolated from a smear-ripened cheese.</title>
        <authorList>
            <consortium name="US DOE Joint Genome Institute (JGI-PGF)"/>
            <person name="Walter F."/>
            <person name="Albersmeier A."/>
            <person name="Kalinowski J."/>
            <person name="Ruckert C."/>
        </authorList>
    </citation>
    <scope>NUCLEOTIDE SEQUENCE</scope>
    <source>
        <strain evidence="9">VKM Ac-1321</strain>
    </source>
</reference>
<dbReference type="Pfam" id="PF07690">
    <property type="entry name" value="MFS_1"/>
    <property type="match status" value="1"/>
</dbReference>
<feature type="transmembrane region" description="Helical" evidence="7">
    <location>
        <begin position="200"/>
        <end position="218"/>
    </location>
</feature>
<evidence type="ECO:0000256" key="7">
    <source>
        <dbReference type="SAM" id="Phobius"/>
    </source>
</evidence>
<feature type="transmembrane region" description="Helical" evidence="7">
    <location>
        <begin position="79"/>
        <end position="97"/>
    </location>
</feature>
<dbReference type="EMBL" id="BSFP01000019">
    <property type="protein sequence ID" value="GLL01881.1"/>
    <property type="molecule type" value="Genomic_DNA"/>
</dbReference>
<comment type="subcellular location">
    <subcellularLocation>
        <location evidence="1">Cell membrane</location>
        <topology evidence="1">Multi-pass membrane protein</topology>
    </subcellularLocation>
</comment>
<dbReference type="PRINTS" id="PR01036">
    <property type="entry name" value="TCRTETB"/>
</dbReference>
<evidence type="ECO:0000256" key="1">
    <source>
        <dbReference type="ARBA" id="ARBA00004651"/>
    </source>
</evidence>
<dbReference type="Proteomes" id="UP001143480">
    <property type="component" value="Unassembled WGS sequence"/>
</dbReference>
<protein>
    <submittedName>
        <fullName evidence="9">MFS transporter</fullName>
    </submittedName>
</protein>
<evidence type="ECO:0000256" key="6">
    <source>
        <dbReference type="ARBA" id="ARBA00023136"/>
    </source>
</evidence>
<reference evidence="9" key="2">
    <citation type="submission" date="2023-01" db="EMBL/GenBank/DDBJ databases">
        <authorList>
            <person name="Sun Q."/>
            <person name="Evtushenko L."/>
        </authorList>
    </citation>
    <scope>NUCLEOTIDE SEQUENCE</scope>
    <source>
        <strain evidence="9">VKM Ac-1321</strain>
    </source>
</reference>
<evidence type="ECO:0000259" key="8">
    <source>
        <dbReference type="PROSITE" id="PS50850"/>
    </source>
</evidence>
<feature type="transmembrane region" description="Helical" evidence="7">
    <location>
        <begin position="51"/>
        <end position="70"/>
    </location>
</feature>
<keyword evidence="2" id="KW-0813">Transport</keyword>
<dbReference type="RefSeq" id="WP_261961688.1">
    <property type="nucleotide sequence ID" value="NZ_BAAAXA010000001.1"/>
</dbReference>
<feature type="transmembrane region" description="Helical" evidence="7">
    <location>
        <begin position="164"/>
        <end position="188"/>
    </location>
</feature>
<dbReference type="GO" id="GO:0005886">
    <property type="term" value="C:plasma membrane"/>
    <property type="evidence" value="ECO:0007669"/>
    <property type="project" value="UniProtKB-SubCell"/>
</dbReference>
<dbReference type="PROSITE" id="PS50850">
    <property type="entry name" value="MFS"/>
    <property type="match status" value="1"/>
</dbReference>
<feature type="transmembrane region" description="Helical" evidence="7">
    <location>
        <begin position="403"/>
        <end position="420"/>
    </location>
</feature>
<dbReference type="GO" id="GO:0022857">
    <property type="term" value="F:transmembrane transporter activity"/>
    <property type="evidence" value="ECO:0007669"/>
    <property type="project" value="InterPro"/>
</dbReference>
<feature type="transmembrane region" description="Helical" evidence="7">
    <location>
        <begin position="331"/>
        <end position="348"/>
    </location>
</feature>
<evidence type="ECO:0000313" key="9">
    <source>
        <dbReference type="EMBL" id="GLL01881.1"/>
    </source>
</evidence>
<evidence type="ECO:0000256" key="4">
    <source>
        <dbReference type="ARBA" id="ARBA00022692"/>
    </source>
</evidence>
<dbReference type="InterPro" id="IPR036259">
    <property type="entry name" value="MFS_trans_sf"/>
</dbReference>
<evidence type="ECO:0000256" key="3">
    <source>
        <dbReference type="ARBA" id="ARBA00022475"/>
    </source>
</evidence>
<dbReference type="AlphaFoldDB" id="A0A9W6KKE3"/>
<dbReference type="SUPFAM" id="SSF103473">
    <property type="entry name" value="MFS general substrate transporter"/>
    <property type="match status" value="1"/>
</dbReference>
<feature type="transmembrane region" description="Helical" evidence="7">
    <location>
        <begin position="137"/>
        <end position="158"/>
    </location>
</feature>
<dbReference type="NCBIfam" id="TIGR00711">
    <property type="entry name" value="efflux_EmrB"/>
    <property type="match status" value="1"/>
</dbReference>
<organism evidence="9 10">
    <name type="scientific">Dactylosporangium matsuzakiense</name>
    <dbReference type="NCBI Taxonomy" id="53360"/>
    <lineage>
        <taxon>Bacteria</taxon>
        <taxon>Bacillati</taxon>
        <taxon>Actinomycetota</taxon>
        <taxon>Actinomycetes</taxon>
        <taxon>Micromonosporales</taxon>
        <taxon>Micromonosporaceae</taxon>
        <taxon>Dactylosporangium</taxon>
    </lineage>
</organism>
<accession>A0A9W6KKE3</accession>
<feature type="transmembrane region" description="Helical" evidence="7">
    <location>
        <begin position="360"/>
        <end position="382"/>
    </location>
</feature>
<sequence>MDAVTSSPRRWWALVAIVLSVLTVGFDTTILNVALPTLATALDAGNDDLQWIVNAYVLVFAGLLLPMGALGDRYGRKRLLMGGLAMFAGSSLIAVFADDSAQVIAARALMGVGGAILTPLTMAVLPVLFDDRDRGKAISLLTMGMGLGLPLGPIIGGYLLEHFWWGSIFVINIPVALIALVAVGFLVPESRAAVAKRVDLLGAGLSTLGLVALVYGVIEAPTRGWTDPWVLVGLVGGVVLLGIFVLVERAGAAPMIDLRLFRRPRFAWGTAAGTLASFALFGVLFIIPQYLQAVRGDDALGVGLRLLPLIGGLFVGAPLGERIASVTATRLPVAAGLLIGAVGLGLGARTGVGDGYGPVATWLAVAGAGIGLAITPAMDAVMGALPRDEAGSGTAITMTFRQVAGALGVALLGSLTSAVYRDHLGAAPEAAKRSVAAGVALAARTGDAGLALAARTAFVDAMGTVLLVCAAIGLAGAVLIALFLPNAERRPGAEESVDELTRVA</sequence>
<feature type="domain" description="Major facilitator superfamily (MFS) profile" evidence="8">
    <location>
        <begin position="13"/>
        <end position="488"/>
    </location>
</feature>
<keyword evidence="5 7" id="KW-1133">Transmembrane helix</keyword>
<gene>
    <name evidence="9" type="ORF">GCM10017581_036230</name>
</gene>
<feature type="transmembrane region" description="Helical" evidence="7">
    <location>
        <begin position="230"/>
        <end position="247"/>
    </location>
</feature>
<feature type="transmembrane region" description="Helical" evidence="7">
    <location>
        <begin position="103"/>
        <end position="125"/>
    </location>
</feature>
<keyword evidence="10" id="KW-1185">Reference proteome</keyword>
<dbReference type="Gene3D" id="1.20.1250.20">
    <property type="entry name" value="MFS general substrate transporter like domains"/>
    <property type="match status" value="1"/>
</dbReference>